<sequence>MTRLSSIFSEKGFTCMEIDLSNPPFNDGDAASVSSEDLMNHFENGMSARLKSLLKYSDVVNTLSIIHSTPFGAQELASHLRFATAMPSPFPPVIFSRSNGALIAQTYISSHPASGLILISPPPSNLSVAKALLPTPLEEFNYEVKFPVAIVGTKEEVERVTEGGRLGTEDIDVLEVVSVDGQDAFTKMEELLDEWGI</sequence>
<evidence type="ECO:0000313" key="1">
    <source>
        <dbReference type="EMBL" id="THH16153.1"/>
    </source>
</evidence>
<protein>
    <submittedName>
        <fullName evidence="1">Uncharacterized protein</fullName>
    </submittedName>
</protein>
<gene>
    <name evidence="1" type="ORF">EW146_g4442</name>
</gene>
<dbReference type="AlphaFoldDB" id="A0A4V6S1G5"/>
<name>A0A4V6S1G5_9AGAM</name>
<accession>A0A4V6S1G5</accession>
<dbReference type="OrthoDB" id="3365310at2759"/>
<dbReference type="InterPro" id="IPR029058">
    <property type="entry name" value="AB_hydrolase_fold"/>
</dbReference>
<proteinExistence type="predicted"/>
<dbReference type="SUPFAM" id="SSF53474">
    <property type="entry name" value="alpha/beta-Hydrolases"/>
    <property type="match status" value="1"/>
</dbReference>
<reference evidence="1 2" key="1">
    <citation type="submission" date="2019-02" db="EMBL/GenBank/DDBJ databases">
        <title>Genome sequencing of the rare red list fungi Bondarzewia mesenterica.</title>
        <authorList>
            <person name="Buettner E."/>
            <person name="Kellner H."/>
        </authorList>
    </citation>
    <scope>NUCLEOTIDE SEQUENCE [LARGE SCALE GENOMIC DNA]</scope>
    <source>
        <strain evidence="1 2">DSM 108281</strain>
    </source>
</reference>
<comment type="caution">
    <text evidence="1">The sequence shown here is derived from an EMBL/GenBank/DDBJ whole genome shotgun (WGS) entry which is preliminary data.</text>
</comment>
<evidence type="ECO:0000313" key="2">
    <source>
        <dbReference type="Proteomes" id="UP000310158"/>
    </source>
</evidence>
<organism evidence="1 2">
    <name type="scientific">Bondarzewia mesenterica</name>
    <dbReference type="NCBI Taxonomy" id="1095465"/>
    <lineage>
        <taxon>Eukaryota</taxon>
        <taxon>Fungi</taxon>
        <taxon>Dikarya</taxon>
        <taxon>Basidiomycota</taxon>
        <taxon>Agaricomycotina</taxon>
        <taxon>Agaricomycetes</taxon>
        <taxon>Russulales</taxon>
        <taxon>Bondarzewiaceae</taxon>
        <taxon>Bondarzewia</taxon>
    </lineage>
</organism>
<dbReference type="Proteomes" id="UP000310158">
    <property type="component" value="Unassembled WGS sequence"/>
</dbReference>
<dbReference type="EMBL" id="SGPL01000172">
    <property type="protein sequence ID" value="THH16153.1"/>
    <property type="molecule type" value="Genomic_DNA"/>
</dbReference>
<keyword evidence="2" id="KW-1185">Reference proteome</keyword>